<proteinExistence type="predicted"/>
<accession>A0ABV6MJP0</accession>
<keyword evidence="3" id="KW-1185">Reference proteome</keyword>
<dbReference type="EMBL" id="JBHLUD010000001">
    <property type="protein sequence ID" value="MFC0540151.1"/>
    <property type="molecule type" value="Genomic_DNA"/>
</dbReference>
<evidence type="ECO:0000313" key="3">
    <source>
        <dbReference type="Proteomes" id="UP001589810"/>
    </source>
</evidence>
<evidence type="ECO:0000256" key="1">
    <source>
        <dbReference type="SAM" id="Phobius"/>
    </source>
</evidence>
<keyword evidence="1" id="KW-1133">Transmembrane helix</keyword>
<feature type="transmembrane region" description="Helical" evidence="1">
    <location>
        <begin position="198"/>
        <end position="222"/>
    </location>
</feature>
<name>A0ABV6MJP0_9PSEU</name>
<sequence length="313" mass="34067">MNLSDIVGILGLTLSVIGIPLAVILARRGRKRPVLRYVTDFDPIAGPEDGFLSEGLLRSSSEIPIKRISRTYLAVWNHQGDTVRGADILPGDKLRMQLCDDDSFLQARIVAHSRTQNELSVAQDPNEASSVVVGFDFLDSGDGCVVELIHQGSDAPLIVGTIRGAELENRGGAALDRESLIIVSKSLRERLRNRFRGFWVAVILFPFVTVGVFTFGILLPIISQPATLVDVNRFNLRTLDGQTEFARQVDATSSGGSLLISIAAFLLVISLFACFTLLWVSVKAKIPKSVVRNIVFSDETGSSSKESTTSQPQ</sequence>
<dbReference type="Proteomes" id="UP001589810">
    <property type="component" value="Unassembled WGS sequence"/>
</dbReference>
<evidence type="ECO:0000313" key="2">
    <source>
        <dbReference type="EMBL" id="MFC0540151.1"/>
    </source>
</evidence>
<protein>
    <recommendedName>
        <fullName evidence="4">RING-type E3 ubiquitin transferase</fullName>
    </recommendedName>
</protein>
<organism evidence="2 3">
    <name type="scientific">Kutzneria chonburiensis</name>
    <dbReference type="NCBI Taxonomy" id="1483604"/>
    <lineage>
        <taxon>Bacteria</taxon>
        <taxon>Bacillati</taxon>
        <taxon>Actinomycetota</taxon>
        <taxon>Actinomycetes</taxon>
        <taxon>Pseudonocardiales</taxon>
        <taxon>Pseudonocardiaceae</taxon>
        <taxon>Kutzneria</taxon>
    </lineage>
</organism>
<keyword evidence="1" id="KW-0812">Transmembrane</keyword>
<dbReference type="RefSeq" id="WP_273938914.1">
    <property type="nucleotide sequence ID" value="NZ_CP097263.1"/>
</dbReference>
<feature type="transmembrane region" description="Helical" evidence="1">
    <location>
        <begin position="6"/>
        <end position="26"/>
    </location>
</feature>
<reference evidence="2 3" key="1">
    <citation type="submission" date="2024-09" db="EMBL/GenBank/DDBJ databases">
        <authorList>
            <person name="Sun Q."/>
            <person name="Mori K."/>
        </authorList>
    </citation>
    <scope>NUCLEOTIDE SEQUENCE [LARGE SCALE GENOMIC DNA]</scope>
    <source>
        <strain evidence="2 3">TBRC 1432</strain>
    </source>
</reference>
<comment type="caution">
    <text evidence="2">The sequence shown here is derived from an EMBL/GenBank/DDBJ whole genome shotgun (WGS) entry which is preliminary data.</text>
</comment>
<gene>
    <name evidence="2" type="ORF">ACFFH7_01595</name>
</gene>
<feature type="transmembrane region" description="Helical" evidence="1">
    <location>
        <begin position="258"/>
        <end position="282"/>
    </location>
</feature>
<keyword evidence="1" id="KW-0472">Membrane</keyword>
<evidence type="ECO:0008006" key="4">
    <source>
        <dbReference type="Google" id="ProtNLM"/>
    </source>
</evidence>